<evidence type="ECO:0000313" key="7">
    <source>
        <dbReference type="EMBL" id="TLX42823.1"/>
    </source>
</evidence>
<accession>A0A6C1KUJ0</accession>
<feature type="transmembrane region" description="Helical" evidence="6">
    <location>
        <begin position="322"/>
        <end position="344"/>
    </location>
</feature>
<evidence type="ECO:0000313" key="8">
    <source>
        <dbReference type="Proteomes" id="UP000305131"/>
    </source>
</evidence>
<evidence type="ECO:0000256" key="1">
    <source>
        <dbReference type="ARBA" id="ARBA00004651"/>
    </source>
</evidence>
<proteinExistence type="predicted"/>
<dbReference type="AlphaFoldDB" id="A0A6C1KUJ0"/>
<dbReference type="InterPro" id="IPR001851">
    <property type="entry name" value="ABC_transp_permease"/>
</dbReference>
<feature type="transmembrane region" description="Helical" evidence="6">
    <location>
        <begin position="85"/>
        <end position="104"/>
    </location>
</feature>
<feature type="transmembrane region" description="Helical" evidence="6">
    <location>
        <begin position="30"/>
        <end position="47"/>
    </location>
</feature>
<dbReference type="Pfam" id="PF02653">
    <property type="entry name" value="BPD_transp_2"/>
    <property type="match status" value="1"/>
</dbReference>
<feature type="transmembrane region" description="Helical" evidence="6">
    <location>
        <begin position="198"/>
        <end position="219"/>
    </location>
</feature>
<dbReference type="GO" id="GO:0015658">
    <property type="term" value="F:branched-chain amino acid transmembrane transporter activity"/>
    <property type="evidence" value="ECO:0007669"/>
    <property type="project" value="InterPro"/>
</dbReference>
<dbReference type="GeneID" id="95773609"/>
<dbReference type="CDD" id="cd06581">
    <property type="entry name" value="TM_PBP1_LivM_like"/>
    <property type="match status" value="1"/>
</dbReference>
<evidence type="ECO:0000256" key="6">
    <source>
        <dbReference type="SAM" id="Phobius"/>
    </source>
</evidence>
<reference evidence="7 8" key="1">
    <citation type="submission" date="2019-05" db="EMBL/GenBank/DDBJ databases">
        <authorList>
            <person name="Zhou X."/>
        </authorList>
    </citation>
    <scope>NUCLEOTIDE SEQUENCE [LARGE SCALE GENOMIC DNA]</scope>
    <source>
        <strain evidence="7 8">DSM 432</strain>
    </source>
</reference>
<dbReference type="PANTHER" id="PTHR30482">
    <property type="entry name" value="HIGH-AFFINITY BRANCHED-CHAIN AMINO ACID TRANSPORT SYSTEM PERMEASE"/>
    <property type="match status" value="1"/>
</dbReference>
<comment type="subcellular location">
    <subcellularLocation>
        <location evidence="1">Cell membrane</location>
        <topology evidence="1">Multi-pass membrane protein</topology>
    </subcellularLocation>
</comment>
<feature type="transmembrane region" description="Helical" evidence="6">
    <location>
        <begin position="59"/>
        <end position="79"/>
    </location>
</feature>
<protein>
    <submittedName>
        <fullName evidence="7">Branched-chain amino acid ABC transporter permease</fullName>
    </submittedName>
</protein>
<dbReference type="EMBL" id="VAUP01000022">
    <property type="protein sequence ID" value="TLX42823.1"/>
    <property type="molecule type" value="Genomic_DNA"/>
</dbReference>
<feature type="transmembrane region" description="Helical" evidence="6">
    <location>
        <begin position="281"/>
        <end position="301"/>
    </location>
</feature>
<dbReference type="PANTHER" id="PTHR30482:SF17">
    <property type="entry name" value="ABC TRANSPORTER ATP-BINDING PROTEIN"/>
    <property type="match status" value="1"/>
</dbReference>
<feature type="transmembrane region" description="Helical" evidence="6">
    <location>
        <begin position="111"/>
        <end position="128"/>
    </location>
</feature>
<dbReference type="OrthoDB" id="9804361at2"/>
<comment type="caution">
    <text evidence="7">The sequence shown here is derived from an EMBL/GenBank/DDBJ whole genome shotgun (WGS) entry which is preliminary data.</text>
</comment>
<dbReference type="RefSeq" id="WP_138399184.1">
    <property type="nucleotide sequence ID" value="NZ_JBAFVI010000002.1"/>
</dbReference>
<keyword evidence="2" id="KW-1003">Cell membrane</keyword>
<feature type="transmembrane region" description="Helical" evidence="6">
    <location>
        <begin position="159"/>
        <end position="177"/>
    </location>
</feature>
<name>A0A6C1KUJ0_XANAU</name>
<evidence type="ECO:0000256" key="3">
    <source>
        <dbReference type="ARBA" id="ARBA00022692"/>
    </source>
</evidence>
<gene>
    <name evidence="7" type="ORF">FBQ73_09120</name>
</gene>
<dbReference type="GO" id="GO:0005886">
    <property type="term" value="C:plasma membrane"/>
    <property type="evidence" value="ECO:0007669"/>
    <property type="project" value="UniProtKB-SubCell"/>
</dbReference>
<dbReference type="InterPro" id="IPR043428">
    <property type="entry name" value="LivM-like"/>
</dbReference>
<sequence>MRTKVILLALAVAALVAAPAFLSPGLVNASIQMLIAALFASAFSLLCGQAGMLSFGHSAYFGIGAFATIHAMNAFNGAGLLPTPLLPLVGGLLGLVSGIAAGWFATKRTGVYFSMITLALAELLHALAPHLKEIFGGEAGVSAMRMPAWGFSFGSNVEVYYLTLGWVLLCLLLLYLYTLTPVGRLTLGLRENTHRLRFLGYNVHRLSVLVFAISAMFSGVAGGLQALNIEAANYVVLDMQLSASVVLNSYIGGVKVFLGPAIGAALMSFFGYAVSDLTRSWLLYQGVLFVLVMMFLPDGLVGEFAKRIREGRFGLGWERLSAGLLFAVALVLAIVGFVCMVELAQRFFSTDYRSMIVGTPWPPVTLFGREWLPFSPVTWGLPLGLMAVGLGLLNFASHRLDPERGGVS</sequence>
<evidence type="ECO:0000256" key="2">
    <source>
        <dbReference type="ARBA" id="ARBA00022475"/>
    </source>
</evidence>
<dbReference type="Proteomes" id="UP000305131">
    <property type="component" value="Unassembled WGS sequence"/>
</dbReference>
<evidence type="ECO:0000256" key="4">
    <source>
        <dbReference type="ARBA" id="ARBA00022989"/>
    </source>
</evidence>
<feature type="transmembrane region" description="Helical" evidence="6">
    <location>
        <begin position="257"/>
        <end position="275"/>
    </location>
</feature>
<organism evidence="7 8">
    <name type="scientific">Xanthobacter autotrophicus</name>
    <dbReference type="NCBI Taxonomy" id="280"/>
    <lineage>
        <taxon>Bacteria</taxon>
        <taxon>Pseudomonadati</taxon>
        <taxon>Pseudomonadota</taxon>
        <taxon>Alphaproteobacteria</taxon>
        <taxon>Hyphomicrobiales</taxon>
        <taxon>Xanthobacteraceae</taxon>
        <taxon>Xanthobacter</taxon>
    </lineage>
</organism>
<keyword evidence="3 6" id="KW-0812">Transmembrane</keyword>
<keyword evidence="4 6" id="KW-1133">Transmembrane helix</keyword>
<keyword evidence="5 6" id="KW-0472">Membrane</keyword>
<evidence type="ECO:0000256" key="5">
    <source>
        <dbReference type="ARBA" id="ARBA00023136"/>
    </source>
</evidence>